<gene>
    <name evidence="2" type="primary">yafP</name>
    <name evidence="2" type="ORF">K239x_32100</name>
</gene>
<reference evidence="2 3" key="1">
    <citation type="submission" date="2019-02" db="EMBL/GenBank/DDBJ databases">
        <title>Deep-cultivation of Planctomycetes and their phenomic and genomic characterization uncovers novel biology.</title>
        <authorList>
            <person name="Wiegand S."/>
            <person name="Jogler M."/>
            <person name="Boedeker C."/>
            <person name="Pinto D."/>
            <person name="Vollmers J."/>
            <person name="Rivas-Marin E."/>
            <person name="Kohn T."/>
            <person name="Peeters S.H."/>
            <person name="Heuer A."/>
            <person name="Rast P."/>
            <person name="Oberbeckmann S."/>
            <person name="Bunk B."/>
            <person name="Jeske O."/>
            <person name="Meyerdierks A."/>
            <person name="Storesund J.E."/>
            <person name="Kallscheuer N."/>
            <person name="Luecker S."/>
            <person name="Lage O.M."/>
            <person name="Pohl T."/>
            <person name="Merkel B.J."/>
            <person name="Hornburger P."/>
            <person name="Mueller R.-W."/>
            <person name="Bruemmer F."/>
            <person name="Labrenz M."/>
            <person name="Spormann A.M."/>
            <person name="Op den Camp H."/>
            <person name="Overmann J."/>
            <person name="Amann R."/>
            <person name="Jetten M.S.M."/>
            <person name="Mascher T."/>
            <person name="Medema M.H."/>
            <person name="Devos D.P."/>
            <person name="Kaster A.-K."/>
            <person name="Ovreas L."/>
            <person name="Rohde M."/>
            <person name="Galperin M.Y."/>
            <person name="Jogler C."/>
        </authorList>
    </citation>
    <scope>NUCLEOTIDE SEQUENCE [LARGE SCALE GENOMIC DNA]</scope>
    <source>
        <strain evidence="2 3">K23_9</strain>
    </source>
</reference>
<proteinExistence type="predicted"/>
<accession>A0A517NVU9</accession>
<dbReference type="InterPro" id="IPR000182">
    <property type="entry name" value="GNAT_dom"/>
</dbReference>
<dbReference type="AlphaFoldDB" id="A0A517NVU9"/>
<dbReference type="InterPro" id="IPR016181">
    <property type="entry name" value="Acyl_CoA_acyltransferase"/>
</dbReference>
<keyword evidence="2" id="KW-0808">Transferase</keyword>
<organism evidence="2 3">
    <name type="scientific">Stieleria marina</name>
    <dbReference type="NCBI Taxonomy" id="1930275"/>
    <lineage>
        <taxon>Bacteria</taxon>
        <taxon>Pseudomonadati</taxon>
        <taxon>Planctomycetota</taxon>
        <taxon>Planctomycetia</taxon>
        <taxon>Pirellulales</taxon>
        <taxon>Pirellulaceae</taxon>
        <taxon>Stieleria</taxon>
    </lineage>
</organism>
<sequence length="160" mass="18267">MNTSSSTMLRSWTVSDSADCLTLFRDCIRRVCADDYTPEQINAWASPQIVFDDWAQRFQNRSAYVACQRDAIVGFIDMDDFGYLDRLFVSADHQRQGIARRLVDQVVADAKRLGCQRIKTEASLTARPFFQSMGFAVVKQQVVECSQVQMINFQMQLSLS</sequence>
<evidence type="ECO:0000313" key="3">
    <source>
        <dbReference type="Proteomes" id="UP000319817"/>
    </source>
</evidence>
<keyword evidence="2" id="KW-0012">Acyltransferase</keyword>
<dbReference type="SUPFAM" id="SSF55729">
    <property type="entry name" value="Acyl-CoA N-acyltransferases (Nat)"/>
    <property type="match status" value="1"/>
</dbReference>
<dbReference type="RefSeq" id="WP_419188981.1">
    <property type="nucleotide sequence ID" value="NZ_CP036526.1"/>
</dbReference>
<dbReference type="EC" id="2.3.1.-" evidence="2"/>
<dbReference type="GO" id="GO:0016747">
    <property type="term" value="F:acyltransferase activity, transferring groups other than amino-acyl groups"/>
    <property type="evidence" value="ECO:0007669"/>
    <property type="project" value="InterPro"/>
</dbReference>
<feature type="domain" description="N-acetyltransferase" evidence="1">
    <location>
        <begin position="7"/>
        <end position="160"/>
    </location>
</feature>
<dbReference type="EMBL" id="CP036526">
    <property type="protein sequence ID" value="QDT11216.1"/>
    <property type="molecule type" value="Genomic_DNA"/>
</dbReference>
<keyword evidence="3" id="KW-1185">Reference proteome</keyword>
<dbReference type="Pfam" id="PF13673">
    <property type="entry name" value="Acetyltransf_10"/>
    <property type="match status" value="1"/>
</dbReference>
<dbReference type="PANTHER" id="PTHR43451">
    <property type="entry name" value="ACETYLTRANSFERASE (GNAT) FAMILY PROTEIN"/>
    <property type="match status" value="1"/>
</dbReference>
<dbReference type="PANTHER" id="PTHR43451:SF1">
    <property type="entry name" value="ACETYLTRANSFERASE"/>
    <property type="match status" value="1"/>
</dbReference>
<name>A0A517NVU9_9BACT</name>
<dbReference type="PROSITE" id="PS51186">
    <property type="entry name" value="GNAT"/>
    <property type="match status" value="1"/>
</dbReference>
<dbReference type="InterPro" id="IPR052564">
    <property type="entry name" value="N-acetyltrans/Recomb-assoc"/>
</dbReference>
<evidence type="ECO:0000313" key="2">
    <source>
        <dbReference type="EMBL" id="QDT11216.1"/>
    </source>
</evidence>
<dbReference type="Gene3D" id="3.40.630.30">
    <property type="match status" value="1"/>
</dbReference>
<dbReference type="Proteomes" id="UP000319817">
    <property type="component" value="Chromosome"/>
</dbReference>
<protein>
    <submittedName>
        <fullName evidence="2">Putative N-acetyltransferase YafP</fullName>
        <ecNumber evidence="2">2.3.1.-</ecNumber>
    </submittedName>
</protein>
<evidence type="ECO:0000259" key="1">
    <source>
        <dbReference type="PROSITE" id="PS51186"/>
    </source>
</evidence>
<dbReference type="CDD" id="cd04301">
    <property type="entry name" value="NAT_SF"/>
    <property type="match status" value="1"/>
</dbReference>